<dbReference type="PROSITE" id="PS50151">
    <property type="entry name" value="UVR"/>
    <property type="match status" value="1"/>
</dbReference>
<dbReference type="EMBL" id="VRMN01000001">
    <property type="protein sequence ID" value="KAA8498588.1"/>
    <property type="molecule type" value="Genomic_DNA"/>
</dbReference>
<feature type="compositionally biased region" description="Pro residues" evidence="1">
    <location>
        <begin position="63"/>
        <end position="72"/>
    </location>
</feature>
<organism evidence="3 4">
    <name type="scientific">Porphyridium purpureum</name>
    <name type="common">Red alga</name>
    <name type="synonym">Porphyridium cruentum</name>
    <dbReference type="NCBI Taxonomy" id="35688"/>
    <lineage>
        <taxon>Eukaryota</taxon>
        <taxon>Rhodophyta</taxon>
        <taxon>Bangiophyceae</taxon>
        <taxon>Porphyridiales</taxon>
        <taxon>Porphyridiaceae</taxon>
        <taxon>Porphyridium</taxon>
    </lineage>
</organism>
<feature type="region of interest" description="Disordered" evidence="1">
    <location>
        <begin position="202"/>
        <end position="229"/>
    </location>
</feature>
<proteinExistence type="predicted"/>
<feature type="compositionally biased region" description="Low complexity" evidence="1">
    <location>
        <begin position="217"/>
        <end position="228"/>
    </location>
</feature>
<dbReference type="InterPro" id="IPR001943">
    <property type="entry name" value="UVR_dom"/>
</dbReference>
<evidence type="ECO:0000313" key="4">
    <source>
        <dbReference type="Proteomes" id="UP000324585"/>
    </source>
</evidence>
<dbReference type="Gene3D" id="4.10.860.10">
    <property type="entry name" value="UVR domain"/>
    <property type="match status" value="1"/>
</dbReference>
<feature type="domain" description="UVR" evidence="2">
    <location>
        <begin position="645"/>
        <end position="680"/>
    </location>
</feature>
<comment type="caution">
    <text evidence="3">The sequence shown here is derived from an EMBL/GenBank/DDBJ whole genome shotgun (WGS) entry which is preliminary data.</text>
</comment>
<evidence type="ECO:0000256" key="1">
    <source>
        <dbReference type="SAM" id="MobiDB-lite"/>
    </source>
</evidence>
<evidence type="ECO:0000259" key="2">
    <source>
        <dbReference type="PROSITE" id="PS50151"/>
    </source>
</evidence>
<reference evidence="4" key="1">
    <citation type="journal article" date="2019" name="Nat. Commun.">
        <title>Expansion of phycobilisome linker gene families in mesophilic red algae.</title>
        <authorList>
            <person name="Lee J."/>
            <person name="Kim D."/>
            <person name="Bhattacharya D."/>
            <person name="Yoon H.S."/>
        </authorList>
    </citation>
    <scope>NUCLEOTIDE SEQUENCE [LARGE SCALE GENOMIC DNA]</scope>
    <source>
        <strain evidence="4">CCMP 1328</strain>
    </source>
</reference>
<protein>
    <recommendedName>
        <fullName evidence="2">UVR domain-containing protein</fullName>
    </recommendedName>
</protein>
<feature type="region of interest" description="Disordered" evidence="1">
    <location>
        <begin position="257"/>
        <end position="291"/>
    </location>
</feature>
<evidence type="ECO:0000313" key="3">
    <source>
        <dbReference type="EMBL" id="KAA8498588.1"/>
    </source>
</evidence>
<dbReference type="Proteomes" id="UP000324585">
    <property type="component" value="Unassembled WGS sequence"/>
</dbReference>
<sequence>MATSFETGDAVMANMGGEYHVDSYDAFMFVRDAAPAAPLMRKRSSGWKGLRSKDEPMHAPHMSSPPPPPPPQAQQHRQQHMSPVGTGLPPVGPSQNHRRGSSKIGETLHNFAAVFSPGISPIKPKRQSVSGVSKDAAHTAMQEMKAREKLKHAVPPSPSDAPVSFREMLIFQWLKENGIEPSDLNRLMKLKEVNASVAGHIEGTDAQSHVPVPSGRTSSSTAEASSAAPVLDEMDQEVFAKLFTVMARVCEKDADKSKGAASAPAPTHANKTLAASDVRQPRQSEMVENAQDDEEDIQTYHDQDSLLLKPNKRMTRKNGLKNLNIYGSNGDGDDASSPDLVMKVVNTDRTSAAQKDRGLCKEPQEPLVTEIAEDDGDVASFSAVSVVDFEPGPDATFEDACSTATVLRMSPYDPVKFPSVRRADDDDDDSDIVSVDSFVTCDEVITALSMAFPRLNCYLKSTVQAGRISAAAAATLGSKFGTESFLQKQNARRGLLDYRVGGADRRLDFGAAVREEKSAFARTNKQHPRVCDDFDNRHAFWDSDETESFPSLADATKKEHQVQVSDNAVLPAGAAGQATGISIIPGPLAIHVNRRQPELAGKEGENDSDCLEDETAASDAEGRIEESGHGAPERDSGNTHVQYLQAAVEEYGKLMHAAVSNLDFESAATYRDLMHQTMEVLERHGA</sequence>
<feature type="region of interest" description="Disordered" evidence="1">
    <location>
        <begin position="40"/>
        <end position="102"/>
    </location>
</feature>
<name>A0A5J4Z5U0_PORPP</name>
<feature type="region of interest" description="Disordered" evidence="1">
    <location>
        <begin position="599"/>
        <end position="638"/>
    </location>
</feature>
<feature type="compositionally biased region" description="Low complexity" evidence="1">
    <location>
        <begin position="73"/>
        <end position="83"/>
    </location>
</feature>
<feature type="compositionally biased region" description="Basic and acidic residues" evidence="1">
    <location>
        <begin position="620"/>
        <end position="637"/>
    </location>
</feature>
<accession>A0A5J4Z5U0</accession>
<keyword evidence="4" id="KW-1185">Reference proteome</keyword>
<feature type="compositionally biased region" description="Acidic residues" evidence="1">
    <location>
        <begin position="606"/>
        <end position="616"/>
    </location>
</feature>
<gene>
    <name evidence="3" type="ORF">FVE85_6173</name>
</gene>
<dbReference type="AlphaFoldDB" id="A0A5J4Z5U0"/>